<evidence type="ECO:0000313" key="2">
    <source>
        <dbReference type="EMBL" id="ROT43459.1"/>
    </source>
</evidence>
<dbReference type="Proteomes" id="UP000272025">
    <property type="component" value="Unassembled WGS sequence"/>
</dbReference>
<accession>A0A3N2Q9M0</accession>
<dbReference type="EMBL" id="ML119051">
    <property type="protein sequence ID" value="ROT43459.1"/>
    <property type="molecule type" value="Genomic_DNA"/>
</dbReference>
<evidence type="ECO:0000256" key="1">
    <source>
        <dbReference type="SAM" id="MobiDB-lite"/>
    </source>
</evidence>
<sequence length="171" mass="19257">MATNGYLDGFVTWPLRRIVLHRPIYPRTCYARLSGAMRRRDEFIRYLPLPAVKSVPCHKKCLALRVYEVGRANLVAKARLTCLAMLSTVLGTLDTSPRPDNSLFTHSHPISPRSSRNINTSTLRDCKSTSGSFQLLSSEKGKEHDQLDTLHMSKAWGECALVSYLCARHLV</sequence>
<organism evidence="2 3">
    <name type="scientific">Sodiomyces alkalinus (strain CBS 110278 / VKM F-3762 / F11)</name>
    <name type="common">Alkaliphilic filamentous fungus</name>
    <dbReference type="NCBI Taxonomy" id="1314773"/>
    <lineage>
        <taxon>Eukaryota</taxon>
        <taxon>Fungi</taxon>
        <taxon>Dikarya</taxon>
        <taxon>Ascomycota</taxon>
        <taxon>Pezizomycotina</taxon>
        <taxon>Sordariomycetes</taxon>
        <taxon>Hypocreomycetidae</taxon>
        <taxon>Glomerellales</taxon>
        <taxon>Plectosphaerellaceae</taxon>
        <taxon>Sodiomyces</taxon>
    </lineage>
</organism>
<gene>
    <name evidence="2" type="ORF">SODALDRAFT_355665</name>
</gene>
<dbReference type="AlphaFoldDB" id="A0A3N2Q9M0"/>
<feature type="region of interest" description="Disordered" evidence="1">
    <location>
        <begin position="101"/>
        <end position="125"/>
    </location>
</feature>
<dbReference type="GeneID" id="39582317"/>
<keyword evidence="3" id="KW-1185">Reference proteome</keyword>
<proteinExistence type="predicted"/>
<dbReference type="RefSeq" id="XP_028471265.1">
    <property type="nucleotide sequence ID" value="XM_028613839.1"/>
</dbReference>
<evidence type="ECO:0000313" key="3">
    <source>
        <dbReference type="Proteomes" id="UP000272025"/>
    </source>
</evidence>
<reference evidence="2 3" key="1">
    <citation type="journal article" date="2018" name="Mol. Ecol.">
        <title>The obligate alkalophilic soda-lake fungus Sodiomyces alkalinus has shifted to a protein diet.</title>
        <authorList>
            <person name="Grum-Grzhimaylo A.A."/>
            <person name="Falkoski D.L."/>
            <person name="van den Heuvel J."/>
            <person name="Valero-Jimenez C.A."/>
            <person name="Min B."/>
            <person name="Choi I.G."/>
            <person name="Lipzen A."/>
            <person name="Daum C.G."/>
            <person name="Aanen D.K."/>
            <person name="Tsang A."/>
            <person name="Henrissat B."/>
            <person name="Bilanenko E.N."/>
            <person name="de Vries R.P."/>
            <person name="van Kan J.A.L."/>
            <person name="Grigoriev I.V."/>
            <person name="Debets A.J.M."/>
        </authorList>
    </citation>
    <scope>NUCLEOTIDE SEQUENCE [LARGE SCALE GENOMIC DNA]</scope>
    <source>
        <strain evidence="2 3">F11</strain>
    </source>
</reference>
<name>A0A3N2Q9M0_SODAK</name>
<feature type="compositionally biased region" description="Polar residues" evidence="1">
    <location>
        <begin position="112"/>
        <end position="125"/>
    </location>
</feature>
<protein>
    <submittedName>
        <fullName evidence="2">Uncharacterized protein</fullName>
    </submittedName>
</protein>